<dbReference type="OrthoDB" id="2256270at2759"/>
<comment type="caution">
    <text evidence="3">The sequence shown here is derived from an EMBL/GenBank/DDBJ whole genome shotgun (WGS) entry which is preliminary data.</text>
</comment>
<dbReference type="InParanoid" id="A0A1Y1XWJ3"/>
<feature type="transmembrane region" description="Helical" evidence="2">
    <location>
        <begin position="150"/>
        <end position="171"/>
    </location>
</feature>
<dbReference type="EMBL" id="MCFE01000400">
    <property type="protein sequence ID" value="ORX90093.1"/>
    <property type="molecule type" value="Genomic_DNA"/>
</dbReference>
<keyword evidence="2" id="KW-0472">Membrane</keyword>
<keyword evidence="4" id="KW-1185">Reference proteome</keyword>
<reference evidence="3 4" key="1">
    <citation type="submission" date="2016-07" db="EMBL/GenBank/DDBJ databases">
        <title>Pervasive Adenine N6-methylation of Active Genes in Fungi.</title>
        <authorList>
            <consortium name="DOE Joint Genome Institute"/>
            <person name="Mondo S.J."/>
            <person name="Dannebaum R.O."/>
            <person name="Kuo R.C."/>
            <person name="Labutti K."/>
            <person name="Haridas S."/>
            <person name="Kuo A."/>
            <person name="Salamov A."/>
            <person name="Ahrendt S.R."/>
            <person name="Lipzen A."/>
            <person name="Sullivan W."/>
            <person name="Andreopoulos W.B."/>
            <person name="Clum A."/>
            <person name="Lindquist E."/>
            <person name="Daum C."/>
            <person name="Ramamoorthy G.K."/>
            <person name="Gryganskyi A."/>
            <person name="Culley D."/>
            <person name="Magnuson J.K."/>
            <person name="James T.Y."/>
            <person name="O'Malley M.A."/>
            <person name="Stajich J.E."/>
            <person name="Spatafora J.W."/>
            <person name="Visel A."/>
            <person name="Grigoriev I.V."/>
        </authorList>
    </citation>
    <scope>NUCLEOTIDE SEQUENCE [LARGE SCALE GENOMIC DNA]</scope>
    <source>
        <strain evidence="3 4">CBS 931.73</strain>
    </source>
</reference>
<evidence type="ECO:0000313" key="4">
    <source>
        <dbReference type="Proteomes" id="UP000193498"/>
    </source>
</evidence>
<protein>
    <recommendedName>
        <fullName evidence="5">Transmembrane protein</fullName>
    </recommendedName>
</protein>
<gene>
    <name evidence="3" type="ORF">K493DRAFT_357269</name>
</gene>
<proteinExistence type="predicted"/>
<dbReference type="Proteomes" id="UP000193498">
    <property type="component" value="Unassembled WGS sequence"/>
</dbReference>
<sequence>MDASTNLSPALVDTILSEKTSICILSMANCQIVAFVTNYAHEFSLDCIMIILLIKATVSNQHHVVIYAVGGVCLAASIALHSWHAITAVYTRSVFGACGNVPDPLIAILWFSCLWTLNAFLSGCFLTVIYKHHRRKKSPVYKSFLKDGMWFFLLITVSNIITPSLVIRGVLGENSSILFDVDWAIQCVLITLQLSHSSKFRQGQSNFSHSLSVPPELEGPPAGLFPKTVTATTLGKPKNDKAEPWEDYLIEIPLEEVAQYKATIIQEQIDSGQKRSTSEEPLTHPSQTYRTHGEPHRLSFLL</sequence>
<evidence type="ECO:0000256" key="2">
    <source>
        <dbReference type="SAM" id="Phobius"/>
    </source>
</evidence>
<name>A0A1Y1XWJ3_9FUNG</name>
<evidence type="ECO:0000313" key="3">
    <source>
        <dbReference type="EMBL" id="ORX90093.1"/>
    </source>
</evidence>
<accession>A0A1Y1XWJ3</accession>
<feature type="compositionally biased region" description="Basic and acidic residues" evidence="1">
    <location>
        <begin position="272"/>
        <end position="282"/>
    </location>
</feature>
<feature type="transmembrane region" description="Helical" evidence="2">
    <location>
        <begin position="106"/>
        <end position="130"/>
    </location>
</feature>
<evidence type="ECO:0000256" key="1">
    <source>
        <dbReference type="SAM" id="MobiDB-lite"/>
    </source>
</evidence>
<feature type="compositionally biased region" description="Basic and acidic residues" evidence="1">
    <location>
        <begin position="291"/>
        <end position="302"/>
    </location>
</feature>
<organism evidence="3 4">
    <name type="scientific">Basidiobolus meristosporus CBS 931.73</name>
    <dbReference type="NCBI Taxonomy" id="1314790"/>
    <lineage>
        <taxon>Eukaryota</taxon>
        <taxon>Fungi</taxon>
        <taxon>Fungi incertae sedis</taxon>
        <taxon>Zoopagomycota</taxon>
        <taxon>Entomophthoromycotina</taxon>
        <taxon>Basidiobolomycetes</taxon>
        <taxon>Basidiobolales</taxon>
        <taxon>Basidiobolaceae</taxon>
        <taxon>Basidiobolus</taxon>
    </lineage>
</organism>
<keyword evidence="2" id="KW-1133">Transmembrane helix</keyword>
<feature type="transmembrane region" description="Helical" evidence="2">
    <location>
        <begin position="64"/>
        <end position="86"/>
    </location>
</feature>
<evidence type="ECO:0008006" key="5">
    <source>
        <dbReference type="Google" id="ProtNLM"/>
    </source>
</evidence>
<keyword evidence="2" id="KW-0812">Transmembrane</keyword>
<dbReference type="AlphaFoldDB" id="A0A1Y1XWJ3"/>
<feature type="region of interest" description="Disordered" evidence="1">
    <location>
        <begin position="269"/>
        <end position="302"/>
    </location>
</feature>